<organism evidence="1 2">
    <name type="scientific">Leptospira kanakyensis</name>
    <dbReference type="NCBI Taxonomy" id="2484968"/>
    <lineage>
        <taxon>Bacteria</taxon>
        <taxon>Pseudomonadati</taxon>
        <taxon>Spirochaetota</taxon>
        <taxon>Spirochaetia</taxon>
        <taxon>Leptospirales</taxon>
        <taxon>Leptospiraceae</taxon>
        <taxon>Leptospira</taxon>
    </lineage>
</organism>
<gene>
    <name evidence="1" type="ORF">EHQ18_09340</name>
</gene>
<name>A0A6N4QCW9_9LEPT</name>
<proteinExistence type="predicted"/>
<dbReference type="EMBL" id="RQFF01000030">
    <property type="protein sequence ID" value="TGK69037.1"/>
    <property type="molecule type" value="Genomic_DNA"/>
</dbReference>
<sequence length="199" mass="22519">MNKILLVLLTILSINCLSFRSGEYKNTEPVRQYEAPQNPVVKVNLKYHYLVDDAHQPVTNQVLLDSWLKMAEDTLKESSEISTTREDVLATYYWDLTVKEETTVLSTTISPAISGATLGIIPAYTRSNITVKSILKDKKENVLGEFSKGESLSFVGQIFLVFANVFIKPVDTIMAQRQDLLRATCVEIKKNNIFKNKKK</sequence>
<evidence type="ECO:0000313" key="2">
    <source>
        <dbReference type="Proteomes" id="UP000297239"/>
    </source>
</evidence>
<protein>
    <submittedName>
        <fullName evidence="1">Uncharacterized protein</fullName>
    </submittedName>
</protein>
<evidence type="ECO:0000313" key="1">
    <source>
        <dbReference type="EMBL" id="TGK69037.1"/>
    </source>
</evidence>
<dbReference type="AlphaFoldDB" id="A0A6N4QCW9"/>
<accession>A0A6N4QCW9</accession>
<reference evidence="1" key="1">
    <citation type="journal article" date="2019" name="PLoS Negl. Trop. Dis.">
        <title>Revisiting the worldwide diversity of Leptospira species in the environment.</title>
        <authorList>
            <person name="Vincent A.T."/>
            <person name="Schiettekatte O."/>
            <person name="Bourhy P."/>
            <person name="Veyrier F.J."/>
            <person name="Picardeau M."/>
        </authorList>
    </citation>
    <scope>NUCLEOTIDE SEQUENCE [LARGE SCALE GENOMIC DNA]</scope>
    <source>
        <strain evidence="1">201800293</strain>
    </source>
</reference>
<comment type="caution">
    <text evidence="1">The sequence shown here is derived from an EMBL/GenBank/DDBJ whole genome shotgun (WGS) entry which is preliminary data.</text>
</comment>
<dbReference type="RefSeq" id="WP_135633771.1">
    <property type="nucleotide sequence ID" value="NZ_RQFE01000024.1"/>
</dbReference>
<keyword evidence="2" id="KW-1185">Reference proteome</keyword>
<dbReference type="OrthoDB" id="342215at2"/>
<dbReference type="Proteomes" id="UP000297239">
    <property type="component" value="Unassembled WGS sequence"/>
</dbReference>